<dbReference type="OrthoDB" id="981508at2"/>
<evidence type="ECO:0000256" key="2">
    <source>
        <dbReference type="ARBA" id="ARBA00023180"/>
    </source>
</evidence>
<dbReference type="EMBL" id="PGTY01000001">
    <property type="protein sequence ID" value="PJI92673.1"/>
    <property type="molecule type" value="Genomic_DNA"/>
</dbReference>
<gene>
    <name evidence="4" type="ORF">BC777_1532</name>
</gene>
<dbReference type="Pfam" id="PF00685">
    <property type="entry name" value="Sulfotransfer_1"/>
    <property type="match status" value="1"/>
</dbReference>
<sequence>MKPEYIFIGPHKSGTTWIDNYLRNRGDVYLPQAMKETFFFDKQYHKGWDWYSSLYGERAPQHKICVEVAPSLLDKPEAAKRVAEDLPNVTVIGTLRNPIDRAIAHYFHYLKGGEPDWGFRKMAENHPAMVSNGLYYKNLNMWVELLGRDQVKLLNYHDLNTSPDGYVRKICDVLDLPYQKPEDDVLFARINEDGDPKFRLLARAARRGARSLRMSGMHWLVNAVRQPMVRRVVYGKPPDDTKRERLRHEAREFYEEFFDDFSHLDADFMFDTSEWRTQPDTTVATQQAATA</sequence>
<evidence type="ECO:0000259" key="3">
    <source>
        <dbReference type="Pfam" id="PF00685"/>
    </source>
</evidence>
<dbReference type="Proteomes" id="UP000228531">
    <property type="component" value="Unassembled WGS sequence"/>
</dbReference>
<evidence type="ECO:0000313" key="5">
    <source>
        <dbReference type="Proteomes" id="UP000228531"/>
    </source>
</evidence>
<dbReference type="Gene3D" id="3.40.50.300">
    <property type="entry name" value="P-loop containing nucleotide triphosphate hydrolases"/>
    <property type="match status" value="1"/>
</dbReference>
<dbReference type="InterPro" id="IPR000863">
    <property type="entry name" value="Sulfotransferase_dom"/>
</dbReference>
<name>A0A2M8WP39_9RHOB</name>
<comment type="caution">
    <text evidence="4">The sequence shown here is derived from an EMBL/GenBank/DDBJ whole genome shotgun (WGS) entry which is preliminary data.</text>
</comment>
<feature type="domain" description="Sulfotransferase" evidence="3">
    <location>
        <begin position="5"/>
        <end position="179"/>
    </location>
</feature>
<dbReference type="GO" id="GO:0008146">
    <property type="term" value="F:sulfotransferase activity"/>
    <property type="evidence" value="ECO:0007669"/>
    <property type="project" value="InterPro"/>
</dbReference>
<keyword evidence="2" id="KW-0325">Glycoprotein</keyword>
<evidence type="ECO:0000313" key="4">
    <source>
        <dbReference type="EMBL" id="PJI92673.1"/>
    </source>
</evidence>
<dbReference type="SUPFAM" id="SSF52540">
    <property type="entry name" value="P-loop containing nucleoside triphosphate hydrolases"/>
    <property type="match status" value="1"/>
</dbReference>
<dbReference type="PANTHER" id="PTHR10605:SF56">
    <property type="entry name" value="BIFUNCTIONAL HEPARAN SULFATE N-DEACETYLASE_N-SULFOTRANSFERASE"/>
    <property type="match status" value="1"/>
</dbReference>
<keyword evidence="5" id="KW-1185">Reference proteome</keyword>
<proteinExistence type="predicted"/>
<dbReference type="AlphaFoldDB" id="A0A2M8WP39"/>
<evidence type="ECO:0000256" key="1">
    <source>
        <dbReference type="ARBA" id="ARBA00022679"/>
    </source>
</evidence>
<dbReference type="InterPro" id="IPR037359">
    <property type="entry name" value="NST/OST"/>
</dbReference>
<dbReference type="RefSeq" id="WP_100367466.1">
    <property type="nucleotide sequence ID" value="NZ_PGTY01000001.1"/>
</dbReference>
<accession>A0A2M8WP39</accession>
<keyword evidence="1 4" id="KW-0808">Transferase</keyword>
<dbReference type="InterPro" id="IPR027417">
    <property type="entry name" value="P-loop_NTPase"/>
</dbReference>
<reference evidence="4 5" key="1">
    <citation type="submission" date="2017-11" db="EMBL/GenBank/DDBJ databases">
        <title>Genomic Encyclopedia of Archaeal and Bacterial Type Strains, Phase II (KMG-II): From Individual Species to Whole Genera.</title>
        <authorList>
            <person name="Goeker M."/>
        </authorList>
    </citation>
    <scope>NUCLEOTIDE SEQUENCE [LARGE SCALE GENOMIC DNA]</scope>
    <source>
        <strain evidence="4 5">DSM 29128</strain>
    </source>
</reference>
<organism evidence="4 5">
    <name type="scientific">Yoonia maricola</name>
    <dbReference type="NCBI Taxonomy" id="420999"/>
    <lineage>
        <taxon>Bacteria</taxon>
        <taxon>Pseudomonadati</taxon>
        <taxon>Pseudomonadota</taxon>
        <taxon>Alphaproteobacteria</taxon>
        <taxon>Rhodobacterales</taxon>
        <taxon>Paracoccaceae</taxon>
        <taxon>Yoonia</taxon>
    </lineage>
</organism>
<dbReference type="PANTHER" id="PTHR10605">
    <property type="entry name" value="HEPARAN SULFATE SULFOTRANSFERASE"/>
    <property type="match status" value="1"/>
</dbReference>
<protein>
    <submittedName>
        <fullName evidence="4">Sulfotransferase domain-containing protein</fullName>
    </submittedName>
</protein>